<protein>
    <submittedName>
        <fullName evidence="1">VraC protein</fullName>
    </submittedName>
</protein>
<organism evidence="1 2">
    <name type="scientific">Staphylococcus pettenkoferi</name>
    <dbReference type="NCBI Taxonomy" id="170573"/>
    <lineage>
        <taxon>Bacteria</taxon>
        <taxon>Bacillati</taxon>
        <taxon>Bacillota</taxon>
        <taxon>Bacilli</taxon>
        <taxon>Bacillales</taxon>
        <taxon>Staphylococcaceae</taxon>
        <taxon>Staphylococcus</taxon>
    </lineage>
</organism>
<evidence type="ECO:0000313" key="1">
    <source>
        <dbReference type="EMBL" id="PMC20718.1"/>
    </source>
</evidence>
<comment type="caution">
    <text evidence="1">The sequence shown here is derived from an EMBL/GenBank/DDBJ whole genome shotgun (WGS) entry which is preliminary data.</text>
</comment>
<dbReference type="AlphaFoldDB" id="A0A2N6QLZ5"/>
<reference evidence="1 2" key="1">
    <citation type="submission" date="2017-09" db="EMBL/GenBank/DDBJ databases">
        <title>Bacterial strain isolated from the female urinary microbiota.</title>
        <authorList>
            <person name="Thomas-White K."/>
            <person name="Kumar N."/>
            <person name="Forster S."/>
            <person name="Putonti C."/>
            <person name="Lawley T."/>
            <person name="Wolfe A.J."/>
        </authorList>
    </citation>
    <scope>NUCLEOTIDE SEQUENCE [LARGE SCALE GENOMIC DNA]</scope>
    <source>
        <strain evidence="1 2">UMB0834</strain>
    </source>
</reference>
<evidence type="ECO:0000313" key="2">
    <source>
        <dbReference type="Proteomes" id="UP000235748"/>
    </source>
</evidence>
<dbReference type="EMBL" id="PNGG01000001">
    <property type="protein sequence ID" value="PMC20718.1"/>
    <property type="molecule type" value="Genomic_DNA"/>
</dbReference>
<sequence>MPSYSNLGPEDVEQQWVHFDEGEVERYRMLIGDVDDGSRSVPVLYCARLWPEFDLFQAINGQELKLRETNVEQNLTLDVHRRYLAELRVLNVRQIRHFSKYQLQLVLYEEGQLAVTIQQTFVKEVRE</sequence>
<dbReference type="Proteomes" id="UP000235748">
    <property type="component" value="Unassembled WGS sequence"/>
</dbReference>
<dbReference type="STRING" id="170573.GCA_001076995_02290"/>
<proteinExistence type="predicted"/>
<name>A0A2N6QLZ5_9STAP</name>
<dbReference type="RefSeq" id="WP_070503335.1">
    <property type="nucleotide sequence ID" value="NZ_JAASJD010000002.1"/>
</dbReference>
<gene>
    <name evidence="1" type="ORF">CJ235_03295</name>
</gene>
<accession>A0A2N6QLZ5</accession>